<proteinExistence type="predicted"/>
<dbReference type="SMART" id="SM00774">
    <property type="entry name" value="WRKY"/>
    <property type="match status" value="1"/>
</dbReference>
<dbReference type="PANTHER" id="PTHR31221:SF111">
    <property type="entry name" value="WRKY TRANSCRIPTION FACTOR 43-RELATED"/>
    <property type="match status" value="1"/>
</dbReference>
<keyword evidence="4" id="KW-0804">Transcription</keyword>
<evidence type="ECO:0000256" key="2">
    <source>
        <dbReference type="ARBA" id="ARBA00023015"/>
    </source>
</evidence>
<evidence type="ECO:0000313" key="8">
    <source>
        <dbReference type="Proteomes" id="UP001630127"/>
    </source>
</evidence>
<dbReference type="SUPFAM" id="SSF118290">
    <property type="entry name" value="WRKY DNA-binding domain"/>
    <property type="match status" value="1"/>
</dbReference>
<comment type="subcellular location">
    <subcellularLocation>
        <location evidence="1">Nucleus</location>
    </subcellularLocation>
</comment>
<dbReference type="InterPro" id="IPR003657">
    <property type="entry name" value="WRKY_dom"/>
</dbReference>
<organism evidence="7 8">
    <name type="scientific">Cinchona calisaya</name>
    <dbReference type="NCBI Taxonomy" id="153742"/>
    <lineage>
        <taxon>Eukaryota</taxon>
        <taxon>Viridiplantae</taxon>
        <taxon>Streptophyta</taxon>
        <taxon>Embryophyta</taxon>
        <taxon>Tracheophyta</taxon>
        <taxon>Spermatophyta</taxon>
        <taxon>Magnoliopsida</taxon>
        <taxon>eudicotyledons</taxon>
        <taxon>Gunneridae</taxon>
        <taxon>Pentapetalae</taxon>
        <taxon>asterids</taxon>
        <taxon>lamiids</taxon>
        <taxon>Gentianales</taxon>
        <taxon>Rubiaceae</taxon>
        <taxon>Cinchonoideae</taxon>
        <taxon>Cinchoneae</taxon>
        <taxon>Cinchona</taxon>
    </lineage>
</organism>
<protein>
    <recommendedName>
        <fullName evidence="6">WRKY domain-containing protein</fullName>
    </recommendedName>
</protein>
<dbReference type="Gene3D" id="2.20.25.80">
    <property type="entry name" value="WRKY domain"/>
    <property type="match status" value="1"/>
</dbReference>
<dbReference type="Proteomes" id="UP001630127">
    <property type="component" value="Unassembled WGS sequence"/>
</dbReference>
<keyword evidence="8" id="KW-1185">Reference proteome</keyword>
<evidence type="ECO:0000259" key="6">
    <source>
        <dbReference type="PROSITE" id="PS50811"/>
    </source>
</evidence>
<dbReference type="InterPro" id="IPR036576">
    <property type="entry name" value="WRKY_dom_sf"/>
</dbReference>
<dbReference type="EMBL" id="JBJUIK010000016">
    <property type="protein sequence ID" value="KAL3499296.1"/>
    <property type="molecule type" value="Genomic_DNA"/>
</dbReference>
<evidence type="ECO:0000256" key="5">
    <source>
        <dbReference type="ARBA" id="ARBA00023242"/>
    </source>
</evidence>
<keyword evidence="3" id="KW-0238">DNA-binding</keyword>
<evidence type="ECO:0000256" key="1">
    <source>
        <dbReference type="ARBA" id="ARBA00004123"/>
    </source>
</evidence>
<keyword evidence="5" id="KW-0539">Nucleus</keyword>
<dbReference type="PROSITE" id="PS50811">
    <property type="entry name" value="WRKY"/>
    <property type="match status" value="1"/>
</dbReference>
<dbReference type="AlphaFoldDB" id="A0ABD2XV46"/>
<comment type="caution">
    <text evidence="7">The sequence shown here is derived from an EMBL/GenBank/DDBJ whole genome shotgun (WGS) entry which is preliminary data.</text>
</comment>
<gene>
    <name evidence="7" type="ORF">ACH5RR_038389</name>
</gene>
<dbReference type="GO" id="GO:0005634">
    <property type="term" value="C:nucleus"/>
    <property type="evidence" value="ECO:0007669"/>
    <property type="project" value="UniProtKB-SubCell"/>
</dbReference>
<sequence length="193" mass="22181">MFMEEGLPLAPTNNIPYLFTPTLFSDAQLDPSPSLLNQSMQNHSEIDWATILSSTSPINNVEQNSISPNVSLTTRNIRDGEYNLNRNKVIKPGKAKKYVPARIAFHTRSSEDILDDGYKWRKYGQKTVKNSSHPRSYYRCTHHTCNVKKQIQRLSKDKSIVVTTYEGIHNHPCEQLMETLSPLLQQLQFLSRF</sequence>
<name>A0ABD2XV46_9GENT</name>
<feature type="domain" description="WRKY" evidence="6">
    <location>
        <begin position="109"/>
        <end position="174"/>
    </location>
</feature>
<dbReference type="PANTHER" id="PTHR31221">
    <property type="entry name" value="WRKY TRANSCRIPTION FACTOR PROTEIN 1-RELATED"/>
    <property type="match status" value="1"/>
</dbReference>
<dbReference type="FunFam" id="2.20.25.80:FF:000003">
    <property type="entry name" value="WRKY transcription factor 57"/>
    <property type="match status" value="1"/>
</dbReference>
<dbReference type="InterPro" id="IPR044810">
    <property type="entry name" value="WRKY_plant"/>
</dbReference>
<dbReference type="Pfam" id="PF03106">
    <property type="entry name" value="WRKY"/>
    <property type="match status" value="1"/>
</dbReference>
<accession>A0ABD2XV46</accession>
<evidence type="ECO:0000256" key="4">
    <source>
        <dbReference type="ARBA" id="ARBA00023163"/>
    </source>
</evidence>
<evidence type="ECO:0000313" key="7">
    <source>
        <dbReference type="EMBL" id="KAL3499296.1"/>
    </source>
</evidence>
<dbReference type="GO" id="GO:0003677">
    <property type="term" value="F:DNA binding"/>
    <property type="evidence" value="ECO:0007669"/>
    <property type="project" value="UniProtKB-KW"/>
</dbReference>
<evidence type="ECO:0000256" key="3">
    <source>
        <dbReference type="ARBA" id="ARBA00023125"/>
    </source>
</evidence>
<keyword evidence="2" id="KW-0805">Transcription regulation</keyword>
<reference evidence="7 8" key="1">
    <citation type="submission" date="2024-11" db="EMBL/GenBank/DDBJ databases">
        <title>A near-complete genome assembly of Cinchona calisaya.</title>
        <authorList>
            <person name="Lian D.C."/>
            <person name="Zhao X.W."/>
            <person name="Wei L."/>
        </authorList>
    </citation>
    <scope>NUCLEOTIDE SEQUENCE [LARGE SCALE GENOMIC DNA]</scope>
    <source>
        <tissue evidence="7">Nenye</tissue>
    </source>
</reference>